<dbReference type="RefSeq" id="WP_343790378.1">
    <property type="nucleotide sequence ID" value="NZ_BAAAFH010000022.1"/>
</dbReference>
<protein>
    <submittedName>
        <fullName evidence="1">Uncharacterized protein</fullName>
    </submittedName>
</protein>
<accession>A0ABP3YAX9</accession>
<gene>
    <name evidence="1" type="ORF">GCM10009118_32070</name>
</gene>
<dbReference type="EMBL" id="BAAAFH010000022">
    <property type="protein sequence ID" value="GAA0876797.1"/>
    <property type="molecule type" value="Genomic_DNA"/>
</dbReference>
<comment type="caution">
    <text evidence="1">The sequence shown here is derived from an EMBL/GenBank/DDBJ whole genome shotgun (WGS) entry which is preliminary data.</text>
</comment>
<evidence type="ECO:0000313" key="1">
    <source>
        <dbReference type="EMBL" id="GAA0876797.1"/>
    </source>
</evidence>
<name>A0ABP3YAX9_9FLAO</name>
<keyword evidence="2" id="KW-1185">Reference proteome</keyword>
<evidence type="ECO:0000313" key="2">
    <source>
        <dbReference type="Proteomes" id="UP001501126"/>
    </source>
</evidence>
<dbReference type="Proteomes" id="UP001501126">
    <property type="component" value="Unassembled WGS sequence"/>
</dbReference>
<organism evidence="1 2">
    <name type="scientific">Wandonia haliotis</name>
    <dbReference type="NCBI Taxonomy" id="574963"/>
    <lineage>
        <taxon>Bacteria</taxon>
        <taxon>Pseudomonadati</taxon>
        <taxon>Bacteroidota</taxon>
        <taxon>Flavobacteriia</taxon>
        <taxon>Flavobacteriales</taxon>
        <taxon>Crocinitomicaceae</taxon>
        <taxon>Wandonia</taxon>
    </lineage>
</organism>
<sequence length="54" mass="6375">MSELQVKYGERCKTESANSAILEVYEFILQHEESDTDCWALNTSFRQDKMKKDK</sequence>
<proteinExistence type="predicted"/>
<reference evidence="2" key="1">
    <citation type="journal article" date="2019" name="Int. J. Syst. Evol. Microbiol.">
        <title>The Global Catalogue of Microorganisms (GCM) 10K type strain sequencing project: providing services to taxonomists for standard genome sequencing and annotation.</title>
        <authorList>
            <consortium name="The Broad Institute Genomics Platform"/>
            <consortium name="The Broad Institute Genome Sequencing Center for Infectious Disease"/>
            <person name="Wu L."/>
            <person name="Ma J."/>
        </authorList>
    </citation>
    <scope>NUCLEOTIDE SEQUENCE [LARGE SCALE GENOMIC DNA]</scope>
    <source>
        <strain evidence="2">JCM 16083</strain>
    </source>
</reference>